<evidence type="ECO:0000256" key="1">
    <source>
        <dbReference type="ARBA" id="ARBA00004240"/>
    </source>
</evidence>
<evidence type="ECO:0000256" key="3">
    <source>
        <dbReference type="ARBA" id="ARBA00022857"/>
    </source>
</evidence>
<accession>A0A423VGD5</accession>
<keyword evidence="5" id="KW-0472">Membrane</keyword>
<dbReference type="PANTHER" id="PTHR43899">
    <property type="entry name" value="RH59310P"/>
    <property type="match status" value="1"/>
</dbReference>
<dbReference type="InterPro" id="IPR002347">
    <property type="entry name" value="SDR_fam"/>
</dbReference>
<evidence type="ECO:0000256" key="5">
    <source>
        <dbReference type="SAM" id="Phobius"/>
    </source>
</evidence>
<dbReference type="Gene3D" id="3.40.50.720">
    <property type="entry name" value="NAD(P)-binding Rossmann-like Domain"/>
    <property type="match status" value="1"/>
</dbReference>
<dbReference type="PRINTS" id="PR00081">
    <property type="entry name" value="GDHRDH"/>
</dbReference>
<feature type="transmembrane region" description="Helical" evidence="5">
    <location>
        <begin position="12"/>
        <end position="35"/>
    </location>
</feature>
<dbReference type="GO" id="GO:0016491">
    <property type="term" value="F:oxidoreductase activity"/>
    <property type="evidence" value="ECO:0007669"/>
    <property type="project" value="UniProtKB-KW"/>
</dbReference>
<dbReference type="PROSITE" id="PS51257">
    <property type="entry name" value="PROKAR_LIPOPROTEIN"/>
    <property type="match status" value="1"/>
</dbReference>
<comment type="subcellular location">
    <subcellularLocation>
        <location evidence="1">Endoplasmic reticulum</location>
    </subcellularLocation>
</comment>
<dbReference type="InterPro" id="IPR051019">
    <property type="entry name" value="VLCFA-Steroid_DH"/>
</dbReference>
<evidence type="ECO:0000313" key="6">
    <source>
        <dbReference type="EMBL" id="ROV90012.1"/>
    </source>
</evidence>
<dbReference type="SUPFAM" id="SSF51735">
    <property type="entry name" value="NAD(P)-binding Rossmann-fold domains"/>
    <property type="match status" value="1"/>
</dbReference>
<protein>
    <submittedName>
        <fullName evidence="6">Uncharacterized protein</fullName>
    </submittedName>
</protein>
<gene>
    <name evidence="6" type="ORF">VSDG_08403</name>
</gene>
<comment type="caution">
    <text evidence="6">The sequence shown here is derived from an EMBL/GenBank/DDBJ whole genome shotgun (WGS) entry which is preliminary data.</text>
</comment>
<keyword evidence="7" id="KW-1185">Reference proteome</keyword>
<sequence length="352" mass="37606">MDFQRDGLLTAIIYLLGILSCLSIITKVTAFLLLYHRPSKLHRYLHDTSGKPAWALVTGASDGIGKQFCIELAAHGFNVVLHGRNPTKLAAVKDDLARQFPNREFRSLIADASAIACNNCRGQGKSHQGDGVASPAKNKSTAHVDFEGIAASLADINLTVLINNAGGNMADPSAPVYQFLQDAPEARLVNNVNLNAVFPLVLQSKLLPQLMRDSPSLIINISSLSDNGLPMLASYASSKTFLNTLSRIISHERTLQGGPGGGIEVFAARVGETTATSSNSHPASLFEPDARTVARAVLARVGCGLPVVVADLPNALLQALLGLMPGFVRDRALLGVIRTRWMADQERLKKSG</sequence>
<evidence type="ECO:0000256" key="4">
    <source>
        <dbReference type="ARBA" id="ARBA00023002"/>
    </source>
</evidence>
<keyword evidence="4" id="KW-0560">Oxidoreductase</keyword>
<organism evidence="6 7">
    <name type="scientific">Cytospora chrysosperma</name>
    <name type="common">Cytospora canker fungus</name>
    <name type="synonym">Sphaeria chrysosperma</name>
    <dbReference type="NCBI Taxonomy" id="252740"/>
    <lineage>
        <taxon>Eukaryota</taxon>
        <taxon>Fungi</taxon>
        <taxon>Dikarya</taxon>
        <taxon>Ascomycota</taxon>
        <taxon>Pezizomycotina</taxon>
        <taxon>Sordariomycetes</taxon>
        <taxon>Sordariomycetidae</taxon>
        <taxon>Diaporthales</taxon>
        <taxon>Cytosporaceae</taxon>
        <taxon>Cytospora</taxon>
    </lineage>
</organism>
<reference evidence="6 7" key="1">
    <citation type="submission" date="2015-09" db="EMBL/GenBank/DDBJ databases">
        <title>Host preference determinants of Valsa canker pathogens revealed by comparative genomics.</title>
        <authorList>
            <person name="Yin Z."/>
            <person name="Huang L."/>
        </authorList>
    </citation>
    <scope>NUCLEOTIDE SEQUENCE [LARGE SCALE GENOMIC DNA]</scope>
    <source>
        <strain evidence="6 7">YSFL</strain>
    </source>
</reference>
<comment type="similarity">
    <text evidence="2">Belongs to the short-chain dehydrogenases/reductases (SDR) family.</text>
</comment>
<dbReference type="STRING" id="252740.A0A423VGD5"/>
<dbReference type="Proteomes" id="UP000284375">
    <property type="component" value="Unassembled WGS sequence"/>
</dbReference>
<dbReference type="InterPro" id="IPR036291">
    <property type="entry name" value="NAD(P)-bd_dom_sf"/>
</dbReference>
<keyword evidence="5" id="KW-0812">Transmembrane</keyword>
<dbReference type="AlphaFoldDB" id="A0A423VGD5"/>
<keyword evidence="3" id="KW-0521">NADP</keyword>
<keyword evidence="5" id="KW-1133">Transmembrane helix</keyword>
<dbReference type="PANTHER" id="PTHR43899:SF13">
    <property type="entry name" value="RH59310P"/>
    <property type="match status" value="1"/>
</dbReference>
<dbReference type="EMBL" id="LJZO01000053">
    <property type="protein sequence ID" value="ROV90012.1"/>
    <property type="molecule type" value="Genomic_DNA"/>
</dbReference>
<dbReference type="OrthoDB" id="47007at2759"/>
<dbReference type="PROSITE" id="PS00061">
    <property type="entry name" value="ADH_SHORT"/>
    <property type="match status" value="1"/>
</dbReference>
<evidence type="ECO:0000313" key="7">
    <source>
        <dbReference type="Proteomes" id="UP000284375"/>
    </source>
</evidence>
<name>A0A423VGD5_CYTCH</name>
<proteinExistence type="inferred from homology"/>
<dbReference type="GO" id="GO:0005783">
    <property type="term" value="C:endoplasmic reticulum"/>
    <property type="evidence" value="ECO:0007669"/>
    <property type="project" value="UniProtKB-SubCell"/>
</dbReference>
<dbReference type="InterPro" id="IPR020904">
    <property type="entry name" value="Sc_DH/Rdtase_CS"/>
</dbReference>
<dbReference type="Pfam" id="PF00106">
    <property type="entry name" value="adh_short"/>
    <property type="match status" value="2"/>
</dbReference>
<evidence type="ECO:0000256" key="2">
    <source>
        <dbReference type="ARBA" id="ARBA00006484"/>
    </source>
</evidence>